<dbReference type="AlphaFoldDB" id="A0A0E0QPY7"/>
<dbReference type="Proteomes" id="UP000008022">
    <property type="component" value="Unassembled WGS sequence"/>
</dbReference>
<sequence>MGGCDLAFVSRPKSTMAERLLYGRDVAFAPYGEYWCQECRICVLFFRCIREEEVAVLVERVRHPCRGRWVRARC</sequence>
<dbReference type="STRING" id="4529.A0A0E0QPY7"/>
<evidence type="ECO:0000256" key="1">
    <source>
        <dbReference type="ARBA" id="ARBA00010617"/>
    </source>
</evidence>
<keyword evidence="2" id="KW-0479">Metal-binding</keyword>
<keyword evidence="5" id="KW-1185">Reference proteome</keyword>
<dbReference type="EnsemblPlants" id="ORUFI09G06700.1">
    <property type="protein sequence ID" value="ORUFI09G06700.1"/>
    <property type="gene ID" value="ORUFI09G06700"/>
</dbReference>
<dbReference type="PANTHER" id="PTHR47955:SF15">
    <property type="entry name" value="CYTOCHROME P450 71A2-LIKE"/>
    <property type="match status" value="1"/>
</dbReference>
<proteinExistence type="inferred from homology"/>
<reference evidence="5" key="1">
    <citation type="submission" date="2013-06" db="EMBL/GenBank/DDBJ databases">
        <authorList>
            <person name="Zhao Q."/>
        </authorList>
    </citation>
    <scope>NUCLEOTIDE SEQUENCE</scope>
    <source>
        <strain evidence="5">cv. W1943</strain>
    </source>
</reference>
<accession>A0A0E0QPY7</accession>
<dbReference type="HOGENOM" id="CLU_2692131_0_0_1"/>
<evidence type="ECO:0000256" key="3">
    <source>
        <dbReference type="ARBA" id="ARBA00023004"/>
    </source>
</evidence>
<evidence type="ECO:0000313" key="5">
    <source>
        <dbReference type="Proteomes" id="UP000008022"/>
    </source>
</evidence>
<evidence type="ECO:0000256" key="2">
    <source>
        <dbReference type="ARBA" id="ARBA00022723"/>
    </source>
</evidence>
<protein>
    <submittedName>
        <fullName evidence="4">Uncharacterized protein</fullName>
    </submittedName>
</protein>
<comment type="similarity">
    <text evidence="1">Belongs to the cytochrome P450 family.</text>
</comment>
<name>A0A0E0QPY7_ORYRU</name>
<dbReference type="GO" id="GO:0046872">
    <property type="term" value="F:metal ion binding"/>
    <property type="evidence" value="ECO:0007669"/>
    <property type="project" value="UniProtKB-KW"/>
</dbReference>
<evidence type="ECO:0000313" key="4">
    <source>
        <dbReference type="EnsemblPlants" id="ORUFI09G06700.1"/>
    </source>
</evidence>
<reference evidence="4" key="2">
    <citation type="submission" date="2015-06" db="UniProtKB">
        <authorList>
            <consortium name="EnsemblPlants"/>
        </authorList>
    </citation>
    <scope>IDENTIFICATION</scope>
</reference>
<keyword evidence="3" id="KW-0408">Iron</keyword>
<dbReference type="PANTHER" id="PTHR47955">
    <property type="entry name" value="CYTOCHROME P450 FAMILY 71 PROTEIN"/>
    <property type="match status" value="1"/>
</dbReference>
<organism evidence="4 5">
    <name type="scientific">Oryza rufipogon</name>
    <name type="common">Brownbeard rice</name>
    <name type="synonym">Asian wild rice</name>
    <dbReference type="NCBI Taxonomy" id="4529"/>
    <lineage>
        <taxon>Eukaryota</taxon>
        <taxon>Viridiplantae</taxon>
        <taxon>Streptophyta</taxon>
        <taxon>Embryophyta</taxon>
        <taxon>Tracheophyta</taxon>
        <taxon>Spermatophyta</taxon>
        <taxon>Magnoliopsida</taxon>
        <taxon>Liliopsida</taxon>
        <taxon>Poales</taxon>
        <taxon>Poaceae</taxon>
        <taxon>BOP clade</taxon>
        <taxon>Oryzoideae</taxon>
        <taxon>Oryzeae</taxon>
        <taxon>Oryzinae</taxon>
        <taxon>Oryza</taxon>
    </lineage>
</organism>
<dbReference type="Gramene" id="ORUFI09G06700.1">
    <property type="protein sequence ID" value="ORUFI09G06700.1"/>
    <property type="gene ID" value="ORUFI09G06700"/>
</dbReference>